<dbReference type="Proteomes" id="UP000435802">
    <property type="component" value="Unassembled WGS sequence"/>
</dbReference>
<sequence>MTRNLKSLLVAALREQLATGSSARIPAGGDLIWQWFKDLSSTRTAHAAGANPISFAEMEAYFRLRRVSPGEHHVDILLAMDAVFLGHIHEGSRPLPEGVKALPPISKRPLTAGLFDSMTG</sequence>
<name>A0A6N8SP93_9HYPH</name>
<dbReference type="RefSeq" id="WP_160862304.1">
    <property type="nucleotide sequence ID" value="NZ_WUMK01000012.1"/>
</dbReference>
<comment type="caution">
    <text evidence="1">The sequence shown here is derived from an EMBL/GenBank/DDBJ whole genome shotgun (WGS) entry which is preliminary data.</text>
</comment>
<dbReference type="Pfam" id="PF23812">
    <property type="entry name" value="Phage_TAC_18"/>
    <property type="match status" value="1"/>
</dbReference>
<dbReference type="AlphaFoldDB" id="A0A6N8SP93"/>
<proteinExistence type="predicted"/>
<gene>
    <name evidence="1" type="ORF">GR138_26795</name>
</gene>
<dbReference type="OrthoDB" id="8371071at2"/>
<evidence type="ECO:0000313" key="1">
    <source>
        <dbReference type="EMBL" id="MXN48812.1"/>
    </source>
</evidence>
<keyword evidence="2" id="KW-1185">Reference proteome</keyword>
<reference evidence="1 2" key="1">
    <citation type="submission" date="2019-12" db="EMBL/GenBank/DDBJ databases">
        <title>Shinella kummerowiae sp. nov., a symbiotic bacterium isolated from root nodules of the herbal legume Kummerowia stipulacea.</title>
        <authorList>
            <person name="Gao J."/>
        </authorList>
    </citation>
    <scope>NUCLEOTIDE SEQUENCE [LARGE SCALE GENOMIC DNA]</scope>
    <source>
        <strain evidence="1 2">CCBAU 25048</strain>
    </source>
</reference>
<accession>A0A6N8SP93</accession>
<organism evidence="1 2">
    <name type="scientific">Shinella kummerowiae</name>
    <dbReference type="NCBI Taxonomy" id="417745"/>
    <lineage>
        <taxon>Bacteria</taxon>
        <taxon>Pseudomonadati</taxon>
        <taxon>Pseudomonadota</taxon>
        <taxon>Alphaproteobacteria</taxon>
        <taxon>Hyphomicrobiales</taxon>
        <taxon>Rhizobiaceae</taxon>
        <taxon>Shinella</taxon>
    </lineage>
</organism>
<protein>
    <submittedName>
        <fullName evidence="1">Uncharacterized protein</fullName>
    </submittedName>
</protein>
<evidence type="ECO:0000313" key="2">
    <source>
        <dbReference type="Proteomes" id="UP000435802"/>
    </source>
</evidence>
<dbReference type="EMBL" id="WUMK01000012">
    <property type="protein sequence ID" value="MXN48812.1"/>
    <property type="molecule type" value="Genomic_DNA"/>
</dbReference>
<dbReference type="InterPro" id="IPR056919">
    <property type="entry name" value="Phage_TAC_18"/>
</dbReference>